<evidence type="ECO:0000256" key="2">
    <source>
        <dbReference type="ARBA" id="ARBA00022723"/>
    </source>
</evidence>
<dbReference type="Gene3D" id="3.60.15.10">
    <property type="entry name" value="Ribonuclease Z/Hydroxyacylglutathione hydrolase-like"/>
    <property type="match status" value="1"/>
</dbReference>
<dbReference type="AlphaFoldDB" id="A1SRG7"/>
<dbReference type="InterPro" id="IPR036866">
    <property type="entry name" value="RibonucZ/Hydroxyglut_hydro"/>
</dbReference>
<dbReference type="EMBL" id="CP000510">
    <property type="protein sequence ID" value="ABM02082.1"/>
    <property type="molecule type" value="Genomic_DNA"/>
</dbReference>
<evidence type="ECO:0000259" key="6">
    <source>
        <dbReference type="SMART" id="SM00849"/>
    </source>
</evidence>
<reference evidence="7 8" key="1">
    <citation type="submission" date="2007-01" db="EMBL/GenBank/DDBJ databases">
        <title>Complete sequence of Psychromonas ingrahamii 37.</title>
        <authorList>
            <consortium name="US DOE Joint Genome Institute"/>
            <person name="Copeland A."/>
            <person name="Lucas S."/>
            <person name="Lapidus A."/>
            <person name="Barry K."/>
            <person name="Detter J.C."/>
            <person name="Glavina del Rio T."/>
            <person name="Hammon N."/>
            <person name="Israni S."/>
            <person name="Dalin E."/>
            <person name="Tice H."/>
            <person name="Pitluck S."/>
            <person name="Thompson L.S."/>
            <person name="Brettin T."/>
            <person name="Bruce D."/>
            <person name="Han C."/>
            <person name="Tapia R."/>
            <person name="Schmutz J."/>
            <person name="Larimer F."/>
            <person name="Land M."/>
            <person name="Hauser L."/>
            <person name="Kyrpides N."/>
            <person name="Ivanova N."/>
            <person name="Staley J."/>
            <person name="Richardson P."/>
        </authorList>
    </citation>
    <scope>NUCLEOTIDE SEQUENCE [LARGE SCALE GENOMIC DNA]</scope>
    <source>
        <strain evidence="7 8">37</strain>
    </source>
</reference>
<evidence type="ECO:0000256" key="5">
    <source>
        <dbReference type="SAM" id="MobiDB-lite"/>
    </source>
</evidence>
<dbReference type="InterPro" id="IPR051453">
    <property type="entry name" value="MBL_Glyoxalase_II"/>
</dbReference>
<dbReference type="InterPro" id="IPR001279">
    <property type="entry name" value="Metallo-B-lactamas"/>
</dbReference>
<dbReference type="PANTHER" id="PTHR46233">
    <property type="entry name" value="HYDROXYACYLGLUTATHIONE HYDROLASE GLOC"/>
    <property type="match status" value="1"/>
</dbReference>
<protein>
    <submittedName>
        <fullName evidence="7">Beta-lactamase domain protein</fullName>
    </submittedName>
</protein>
<name>A1SRG7_PSYIN</name>
<dbReference type="Pfam" id="PF00753">
    <property type="entry name" value="Lactamase_B"/>
    <property type="match status" value="1"/>
</dbReference>
<dbReference type="SMART" id="SM00849">
    <property type="entry name" value="Lactamase_B"/>
    <property type="match status" value="1"/>
</dbReference>
<dbReference type="PANTHER" id="PTHR46233:SF3">
    <property type="entry name" value="HYDROXYACYLGLUTATHIONE HYDROLASE GLOC"/>
    <property type="match status" value="1"/>
</dbReference>
<dbReference type="HOGENOM" id="CLU_030571_5_0_6"/>
<keyword evidence="3" id="KW-0378">Hydrolase</keyword>
<dbReference type="eggNOG" id="COG0491">
    <property type="taxonomic scope" value="Bacteria"/>
</dbReference>
<sequence>MSNNSMKIIVIPVTPYQQNCSLIICEETKIAAIVDPGGDPLRILNIVEKQGVKVDKIILTHGHLDHVGGTQAVAGKLNVPVIGPEKEDLFWLEQLEAQSRRFGLPTTESFSPNRWLTEGEVLEVGKIKLKVLRIPGHTPGHIALYDKQSKQVIVGDILFNGGIGRFDFPRGNRSLLVSGIKEKLLTLPPETTVYPGHGPTTTIGKEKASNPFLRL</sequence>
<accession>A1SRG7</accession>
<dbReference type="GO" id="GO:0046872">
    <property type="term" value="F:metal ion binding"/>
    <property type="evidence" value="ECO:0007669"/>
    <property type="project" value="UniProtKB-KW"/>
</dbReference>
<gene>
    <name evidence="7" type="ordered locus">Ping_0215</name>
</gene>
<evidence type="ECO:0000256" key="3">
    <source>
        <dbReference type="ARBA" id="ARBA00022801"/>
    </source>
</evidence>
<evidence type="ECO:0000313" key="8">
    <source>
        <dbReference type="Proteomes" id="UP000000639"/>
    </source>
</evidence>
<evidence type="ECO:0000256" key="4">
    <source>
        <dbReference type="ARBA" id="ARBA00022833"/>
    </source>
</evidence>
<dbReference type="CDD" id="cd07737">
    <property type="entry name" value="YcbL-like_MBL-fold"/>
    <property type="match status" value="1"/>
</dbReference>
<keyword evidence="8" id="KW-1185">Reference proteome</keyword>
<organism evidence="7 8">
    <name type="scientific">Psychromonas ingrahamii (strain DSM 17664 / CCUG 51855 / 37)</name>
    <dbReference type="NCBI Taxonomy" id="357804"/>
    <lineage>
        <taxon>Bacteria</taxon>
        <taxon>Pseudomonadati</taxon>
        <taxon>Pseudomonadota</taxon>
        <taxon>Gammaproteobacteria</taxon>
        <taxon>Alteromonadales</taxon>
        <taxon>Psychromonadaceae</taxon>
        <taxon>Psychromonas</taxon>
    </lineage>
</organism>
<dbReference type="GO" id="GO:0016787">
    <property type="term" value="F:hydrolase activity"/>
    <property type="evidence" value="ECO:0007669"/>
    <property type="project" value="UniProtKB-KW"/>
</dbReference>
<comment type="cofactor">
    <cofactor evidence="1">
        <name>Zn(2+)</name>
        <dbReference type="ChEBI" id="CHEBI:29105"/>
    </cofactor>
</comment>
<evidence type="ECO:0000313" key="7">
    <source>
        <dbReference type="EMBL" id="ABM02082.1"/>
    </source>
</evidence>
<dbReference type="STRING" id="357804.Ping_0215"/>
<proteinExistence type="predicted"/>
<feature type="domain" description="Metallo-beta-lactamase" evidence="6">
    <location>
        <begin position="17"/>
        <end position="197"/>
    </location>
</feature>
<evidence type="ECO:0000256" key="1">
    <source>
        <dbReference type="ARBA" id="ARBA00001947"/>
    </source>
</evidence>
<dbReference type="SUPFAM" id="SSF56281">
    <property type="entry name" value="Metallo-hydrolase/oxidoreductase"/>
    <property type="match status" value="1"/>
</dbReference>
<dbReference type="KEGG" id="pin:Ping_0215"/>
<dbReference type="Proteomes" id="UP000000639">
    <property type="component" value="Chromosome"/>
</dbReference>
<keyword evidence="4" id="KW-0862">Zinc</keyword>
<keyword evidence="2" id="KW-0479">Metal-binding</keyword>
<feature type="region of interest" description="Disordered" evidence="5">
    <location>
        <begin position="192"/>
        <end position="215"/>
    </location>
</feature>